<proteinExistence type="predicted"/>
<sequence>MSEPFSVTVTVRGYETDSQGHLNTSVYMQYAEHARWCALEAAGIRQSALLEKGVGPVNLETNLRFHRELRAGDEVGVSCAFAYDGGKTFRIDQRIVKADGTLAAEVTSVGGLLDLRERRLVAEPAGYFRALASDTRVLGL</sequence>
<dbReference type="GO" id="GO:0047617">
    <property type="term" value="F:fatty acyl-CoA hydrolase activity"/>
    <property type="evidence" value="ECO:0007669"/>
    <property type="project" value="TreeGrafter"/>
</dbReference>
<dbReference type="OrthoDB" id="3683044at2"/>
<dbReference type="SUPFAM" id="SSF54637">
    <property type="entry name" value="Thioesterase/thiol ester dehydrase-isomerase"/>
    <property type="match status" value="1"/>
</dbReference>
<keyword evidence="2" id="KW-1185">Reference proteome</keyword>
<dbReference type="Proteomes" id="UP000222531">
    <property type="component" value="Unassembled WGS sequence"/>
</dbReference>
<protein>
    <submittedName>
        <fullName evidence="1">Thioesterase</fullName>
    </submittedName>
</protein>
<dbReference type="RefSeq" id="WP_099201519.1">
    <property type="nucleotide sequence ID" value="NZ_JBIRXA010000003.1"/>
</dbReference>
<gene>
    <name evidence="1" type="ORF">BLA24_26490</name>
</gene>
<reference evidence="1 2" key="1">
    <citation type="journal article" date="2017" name="Biochemistry">
        <title>Identification of the Biosynthetic Pathway for the Antibiotic Bicyclomycin.</title>
        <authorList>
            <person name="Patteson J."/>
            <person name="Cai W."/>
            <person name="Johnson R.A."/>
            <person name="Santa Maria K."/>
            <person name="Li B."/>
        </authorList>
    </citation>
    <scope>NUCLEOTIDE SEQUENCE [LARGE SCALE GENOMIC DNA]</scope>
    <source>
        <strain evidence="1 2">ATCC 21532</strain>
    </source>
</reference>
<dbReference type="InterPro" id="IPR029069">
    <property type="entry name" value="HotDog_dom_sf"/>
</dbReference>
<dbReference type="CDD" id="cd00586">
    <property type="entry name" value="4HBT"/>
    <property type="match status" value="1"/>
</dbReference>
<name>A0A2G1XEC0_STRCJ</name>
<dbReference type="EMBL" id="NHZO01000154">
    <property type="protein sequence ID" value="PHQ49576.1"/>
    <property type="molecule type" value="Genomic_DNA"/>
</dbReference>
<organism evidence="1 2">
    <name type="scientific">Streptomyces cinnamoneus</name>
    <name type="common">Streptoverticillium cinnamoneum</name>
    <dbReference type="NCBI Taxonomy" id="53446"/>
    <lineage>
        <taxon>Bacteria</taxon>
        <taxon>Bacillati</taxon>
        <taxon>Actinomycetota</taxon>
        <taxon>Actinomycetes</taxon>
        <taxon>Kitasatosporales</taxon>
        <taxon>Streptomycetaceae</taxon>
        <taxon>Streptomyces</taxon>
        <taxon>Streptomyces cinnamoneus group</taxon>
    </lineage>
</organism>
<dbReference type="PANTHER" id="PTHR31793">
    <property type="entry name" value="4-HYDROXYBENZOYL-COA THIOESTERASE FAMILY MEMBER"/>
    <property type="match status" value="1"/>
</dbReference>
<accession>A0A2G1XEC0</accession>
<dbReference type="InterPro" id="IPR050563">
    <property type="entry name" value="4-hydroxybenzoyl-CoA_TE"/>
</dbReference>
<dbReference type="Gene3D" id="3.10.129.10">
    <property type="entry name" value="Hotdog Thioesterase"/>
    <property type="match status" value="1"/>
</dbReference>
<evidence type="ECO:0000313" key="2">
    <source>
        <dbReference type="Proteomes" id="UP000222531"/>
    </source>
</evidence>
<dbReference type="AlphaFoldDB" id="A0A2G1XEC0"/>
<comment type="caution">
    <text evidence="1">The sequence shown here is derived from an EMBL/GenBank/DDBJ whole genome shotgun (WGS) entry which is preliminary data.</text>
</comment>
<dbReference type="Pfam" id="PF13279">
    <property type="entry name" value="4HBT_2"/>
    <property type="match status" value="1"/>
</dbReference>
<evidence type="ECO:0000313" key="1">
    <source>
        <dbReference type="EMBL" id="PHQ49576.1"/>
    </source>
</evidence>
<dbReference type="PANTHER" id="PTHR31793:SF24">
    <property type="entry name" value="LONG-CHAIN ACYL-COA THIOESTERASE FADM"/>
    <property type="match status" value="1"/>
</dbReference>